<evidence type="ECO:0000256" key="11">
    <source>
        <dbReference type="ARBA" id="ARBA00045555"/>
    </source>
</evidence>
<dbReference type="PANTHER" id="PTHR11043">
    <property type="entry name" value="ZETA-COAT PROTEIN"/>
    <property type="match status" value="1"/>
</dbReference>
<proteinExistence type="inferred from homology"/>
<dbReference type="AlphaFoldDB" id="A0A2V3J3K4"/>
<sequence>MKGLSGVEQPLVKAVIIINHDGKRVCSRFCDRVQWDDQESQRDFEMTLLRKILTMGDLSEGVDVMEFKNFVVAYKQADDLLMFVVGGPLENELIMAEVLQSLDETLSITMRGQVFEEAVLDNLETVLLVVDELVDQEGVIMESEPAELAVRVGQQGGSFIDQVPLGEQTLGQALQTARDQITRSILS</sequence>
<dbReference type="STRING" id="448386.A0A2V3J3K4"/>
<accession>A0A2V3J3K4</accession>
<evidence type="ECO:0000256" key="2">
    <source>
        <dbReference type="ARBA" id="ARBA00006972"/>
    </source>
</evidence>
<evidence type="ECO:0000313" key="14">
    <source>
        <dbReference type="EMBL" id="PXF48702.1"/>
    </source>
</evidence>
<dbReference type="GO" id="GO:0006891">
    <property type="term" value="P:intra-Golgi vesicle-mediated transport"/>
    <property type="evidence" value="ECO:0007669"/>
    <property type="project" value="TreeGrafter"/>
</dbReference>
<dbReference type="EMBL" id="NBIV01000012">
    <property type="protein sequence ID" value="PXF48702.1"/>
    <property type="molecule type" value="Genomic_DNA"/>
</dbReference>
<keyword evidence="9 12" id="KW-0472">Membrane</keyword>
<keyword evidence="15" id="KW-1185">Reference proteome</keyword>
<dbReference type="InterPro" id="IPR039652">
    <property type="entry name" value="Coatomer_zeta"/>
</dbReference>
<evidence type="ECO:0000256" key="1">
    <source>
        <dbReference type="ARBA" id="ARBA00004255"/>
    </source>
</evidence>
<dbReference type="GO" id="GO:0006890">
    <property type="term" value="P:retrograde vesicle-mediated transport, Golgi to endoplasmic reticulum"/>
    <property type="evidence" value="ECO:0007669"/>
    <property type="project" value="UniProtKB-UniRule"/>
</dbReference>
<comment type="similarity">
    <text evidence="2 12">Belongs to the adaptor complexes small subunit family.</text>
</comment>
<evidence type="ECO:0000259" key="13">
    <source>
        <dbReference type="Pfam" id="PF01217"/>
    </source>
</evidence>
<evidence type="ECO:0000256" key="12">
    <source>
        <dbReference type="RuleBase" id="RU366053"/>
    </source>
</evidence>
<keyword evidence="7 12" id="KW-0653">Protein transport</keyword>
<evidence type="ECO:0000256" key="8">
    <source>
        <dbReference type="ARBA" id="ARBA00023034"/>
    </source>
</evidence>
<evidence type="ECO:0000256" key="5">
    <source>
        <dbReference type="ARBA" id="ARBA00022490"/>
    </source>
</evidence>
<evidence type="ECO:0000256" key="10">
    <source>
        <dbReference type="ARBA" id="ARBA00023329"/>
    </source>
</evidence>
<dbReference type="InterPro" id="IPR022775">
    <property type="entry name" value="AP_mu_sigma_su"/>
</dbReference>
<keyword evidence="4 12" id="KW-0813">Transport</keyword>
<dbReference type="SUPFAM" id="SSF64356">
    <property type="entry name" value="SNARE-like"/>
    <property type="match status" value="1"/>
</dbReference>
<comment type="caution">
    <text evidence="14">The sequence shown here is derived from an EMBL/GenBank/DDBJ whole genome shotgun (WGS) entry which is preliminary data.</text>
</comment>
<gene>
    <name evidence="14" type="ORF">BWQ96_01554</name>
</gene>
<evidence type="ECO:0000256" key="7">
    <source>
        <dbReference type="ARBA" id="ARBA00022927"/>
    </source>
</evidence>
<evidence type="ECO:0000256" key="4">
    <source>
        <dbReference type="ARBA" id="ARBA00022448"/>
    </source>
</evidence>
<keyword evidence="8 12" id="KW-0333">Golgi apparatus</keyword>
<feature type="domain" description="AP complex mu/sigma subunit" evidence="13">
    <location>
        <begin position="12"/>
        <end position="153"/>
    </location>
</feature>
<protein>
    <recommendedName>
        <fullName evidence="12">Coatomer subunit zeta</fullName>
    </recommendedName>
</protein>
<evidence type="ECO:0000256" key="3">
    <source>
        <dbReference type="ARBA" id="ARBA00011775"/>
    </source>
</evidence>
<dbReference type="Proteomes" id="UP000247409">
    <property type="component" value="Unassembled WGS sequence"/>
</dbReference>
<comment type="subunit">
    <text evidence="3 12">Oligomeric complex that consists of at least the alpha, beta, beta', gamma, delta, epsilon and zeta subunits.</text>
</comment>
<evidence type="ECO:0000313" key="15">
    <source>
        <dbReference type="Proteomes" id="UP000247409"/>
    </source>
</evidence>
<comment type="subcellular location">
    <subcellularLocation>
        <location evidence="12">Cytoplasm</location>
    </subcellularLocation>
    <subcellularLocation>
        <location evidence="1 12">Golgi apparatus membrane</location>
        <topology evidence="1 12">Peripheral membrane protein</topology>
        <orientation evidence="1 12">Cytoplasmic side</orientation>
    </subcellularLocation>
    <subcellularLocation>
        <location evidence="12">Cytoplasmic vesicle</location>
        <location evidence="12">COPI-coated vesicle membrane</location>
        <topology evidence="12">Peripheral membrane protein</topology>
        <orientation evidence="12">Cytoplasmic side</orientation>
    </subcellularLocation>
</comment>
<dbReference type="InterPro" id="IPR011012">
    <property type="entry name" value="Longin-like_dom_sf"/>
</dbReference>
<dbReference type="GO" id="GO:0030126">
    <property type="term" value="C:COPI vesicle coat"/>
    <property type="evidence" value="ECO:0007669"/>
    <property type="project" value="UniProtKB-UniRule"/>
</dbReference>
<reference evidence="14 15" key="1">
    <citation type="journal article" date="2018" name="Mol. Biol. Evol.">
        <title>Analysis of the draft genome of the red seaweed Gracilariopsis chorda provides insights into genome size evolution in Rhodophyta.</title>
        <authorList>
            <person name="Lee J."/>
            <person name="Yang E.C."/>
            <person name="Graf L."/>
            <person name="Yang J.H."/>
            <person name="Qiu H."/>
            <person name="Zel Zion U."/>
            <person name="Chan C.X."/>
            <person name="Stephens T.G."/>
            <person name="Weber A.P.M."/>
            <person name="Boo G.H."/>
            <person name="Boo S.M."/>
            <person name="Kim K.M."/>
            <person name="Shin Y."/>
            <person name="Jung M."/>
            <person name="Lee S.J."/>
            <person name="Yim H.S."/>
            <person name="Lee J.H."/>
            <person name="Bhattacharya D."/>
            <person name="Yoon H.S."/>
        </authorList>
    </citation>
    <scope>NUCLEOTIDE SEQUENCE [LARGE SCALE GENOMIC DNA]</scope>
    <source>
        <strain evidence="14 15">SKKU-2015</strain>
        <tissue evidence="14">Whole body</tissue>
    </source>
</reference>
<evidence type="ECO:0000256" key="9">
    <source>
        <dbReference type="ARBA" id="ARBA00023136"/>
    </source>
</evidence>
<name>A0A2V3J3K4_9FLOR</name>
<evidence type="ECO:0000256" key="6">
    <source>
        <dbReference type="ARBA" id="ARBA00022892"/>
    </source>
</evidence>
<keyword evidence="6 12" id="KW-0931">ER-Golgi transport</keyword>
<dbReference type="GO" id="GO:0000139">
    <property type="term" value="C:Golgi membrane"/>
    <property type="evidence" value="ECO:0007669"/>
    <property type="project" value="UniProtKB-SubCell"/>
</dbReference>
<dbReference type="PANTHER" id="PTHR11043:SF0">
    <property type="entry name" value="COATOMER SUBUNIT ZETA"/>
    <property type="match status" value="1"/>
</dbReference>
<keyword evidence="5 12" id="KW-0963">Cytoplasm</keyword>
<dbReference type="OrthoDB" id="10249988at2759"/>
<organism evidence="14 15">
    <name type="scientific">Gracilariopsis chorda</name>
    <dbReference type="NCBI Taxonomy" id="448386"/>
    <lineage>
        <taxon>Eukaryota</taxon>
        <taxon>Rhodophyta</taxon>
        <taxon>Florideophyceae</taxon>
        <taxon>Rhodymeniophycidae</taxon>
        <taxon>Gracilariales</taxon>
        <taxon>Gracilariaceae</taxon>
        <taxon>Gracilariopsis</taxon>
    </lineage>
</organism>
<dbReference type="GO" id="GO:0006886">
    <property type="term" value="P:intracellular protein transport"/>
    <property type="evidence" value="ECO:0007669"/>
    <property type="project" value="TreeGrafter"/>
</dbReference>
<keyword evidence="10 12" id="KW-0968">Cytoplasmic vesicle</keyword>
<dbReference type="Pfam" id="PF01217">
    <property type="entry name" value="Clat_adaptor_s"/>
    <property type="match status" value="1"/>
</dbReference>
<dbReference type="Gene3D" id="3.30.450.60">
    <property type="match status" value="1"/>
</dbReference>
<comment type="function">
    <text evidence="11">The coatomer is a cytosolic protein complex that binds to dilysine motifs and reversibly associates with Golgi non-clathrin-coated vesicles, which further mediate biosynthetic protein transport from the ER, via the Golgi up to the trans Golgi network. Coatomer complex is required for budding from Golgi membranes, and is essential for the retrograde Golgi-to-ER transport of dilysine-tagged proteins. The zeta subunit may be involved in regulating the coat assembly and, hence, the rate of biosynthetic protein transport due to its association-dissociation properties with the coatomer complex.</text>
</comment>